<evidence type="ECO:0000256" key="1">
    <source>
        <dbReference type="ARBA" id="ARBA00022679"/>
    </source>
</evidence>
<sequence>MANSATMASHGGGRGVGGGRVVGDYIIGRQIGSGAYSVVWLARHRVRGTEVAVKEIVMDRLSTKLQENLLSEVFILKRISHPNIIALHDFIQASGRIYLILEYCRGGDLYMYIQRHGRVPEATAKHFMRQLASGLQVLRDNNVVHRDLKPQNLLLSAHEENSVLKIADFGFARSLQPCGMAETLCGSPLYMAPEVMRVQKYDAKQADLWSIGVILYQLLMGKTPYTGSNQIQLLQNIVKSNELRFPLDNNLSNDCIDLCRKLLRRNPGIQNKKDMKLPVNSYSVERLTFEEFFNHQFLSEQVSDGTSSRTSSDTRDGFPLAEYSPKRLSGQSSHEDCMPFPLDDELSGQDGSPSLTVDKNNSISSSYRFSVRNKADSRTPECSPSKSIGLLSRYRSHKKVESAGYIHDSLGRNTKETKITDERDANRISAKDSPIVDSEEFVDHDYVLVSGPSRDITSSSVSPSQPSNSPCKSESSPTVSPKLGAFSAPMPIKGAEINRQRFRASLDSNSPPAYGTSQGSIDMMDAMDQPSAHCMTRISSLQQCASAITELIKEEVENGRHLEAFSIQLVVLAIWKQAMHICHAQAASAVGGSPSREMKVKKAYEEDGSLSLSNSQLPDAVRSQIEKEFLLEVGHAEELASDITQIAEASEMPDAIEMIFQCALMSGRQGAVDEMRGNAERAATRYSKALSLLNFLLVEAPTLALNPPFSPTNSDRYRLRSYIDVLKSRQGQYQSQRQRMPH</sequence>
<dbReference type="AlphaFoldDB" id="A0A199W7T3"/>
<dbReference type="PANTHER" id="PTHR24348:SF68">
    <property type="entry name" value="SERINE_THREONINE-PROTEIN KINASE ATG1C"/>
    <property type="match status" value="1"/>
</dbReference>
<evidence type="ECO:0000256" key="6">
    <source>
        <dbReference type="SAM" id="MobiDB-lite"/>
    </source>
</evidence>
<dbReference type="FunFam" id="1.10.510.10:FF:001704">
    <property type="entry name" value="Serine/threonine-protein kinase ATG1c"/>
    <property type="match status" value="1"/>
</dbReference>
<dbReference type="PANTHER" id="PTHR24348">
    <property type="entry name" value="SERINE/THREONINE-PROTEIN KINASE UNC-51-RELATED"/>
    <property type="match status" value="1"/>
</dbReference>
<dbReference type="Pfam" id="PF24497">
    <property type="entry name" value="MIT_ATG1"/>
    <property type="match status" value="1"/>
</dbReference>
<evidence type="ECO:0000256" key="2">
    <source>
        <dbReference type="ARBA" id="ARBA00022741"/>
    </source>
</evidence>
<protein>
    <submittedName>
        <fullName evidence="8">Serine/threonine-protein kinase ATG1</fullName>
    </submittedName>
</protein>
<evidence type="ECO:0000256" key="5">
    <source>
        <dbReference type="PROSITE-ProRule" id="PRU10141"/>
    </source>
</evidence>
<dbReference type="InterPro" id="IPR008271">
    <property type="entry name" value="Ser/Thr_kinase_AS"/>
</dbReference>
<dbReference type="Proteomes" id="UP000092600">
    <property type="component" value="Unassembled WGS sequence"/>
</dbReference>
<dbReference type="GO" id="GO:0004674">
    <property type="term" value="F:protein serine/threonine kinase activity"/>
    <property type="evidence" value="ECO:0007669"/>
    <property type="project" value="InterPro"/>
</dbReference>
<dbReference type="InterPro" id="IPR011009">
    <property type="entry name" value="Kinase-like_dom_sf"/>
</dbReference>
<dbReference type="STRING" id="4615.A0A199W7T3"/>
<accession>A0A199W7T3</accession>
<feature type="region of interest" description="Disordered" evidence="6">
    <location>
        <begin position="453"/>
        <end position="485"/>
    </location>
</feature>
<organism evidence="8 9">
    <name type="scientific">Ananas comosus</name>
    <name type="common">Pineapple</name>
    <name type="synonym">Ananas ananas</name>
    <dbReference type="NCBI Taxonomy" id="4615"/>
    <lineage>
        <taxon>Eukaryota</taxon>
        <taxon>Viridiplantae</taxon>
        <taxon>Streptophyta</taxon>
        <taxon>Embryophyta</taxon>
        <taxon>Tracheophyta</taxon>
        <taxon>Spermatophyta</taxon>
        <taxon>Magnoliopsida</taxon>
        <taxon>Liliopsida</taxon>
        <taxon>Poales</taxon>
        <taxon>Bromeliaceae</taxon>
        <taxon>Bromelioideae</taxon>
        <taxon>Ananas</taxon>
    </lineage>
</organism>
<comment type="caution">
    <text evidence="8">The sequence shown here is derived from an EMBL/GenBank/DDBJ whole genome shotgun (WGS) entry which is preliminary data.</text>
</comment>
<dbReference type="SUPFAM" id="SSF56112">
    <property type="entry name" value="Protein kinase-like (PK-like)"/>
    <property type="match status" value="1"/>
</dbReference>
<dbReference type="SMART" id="SM00220">
    <property type="entry name" value="S_TKc"/>
    <property type="match status" value="1"/>
</dbReference>
<feature type="binding site" evidence="5">
    <location>
        <position position="54"/>
    </location>
    <ligand>
        <name>ATP</name>
        <dbReference type="ChEBI" id="CHEBI:30616"/>
    </ligand>
</feature>
<dbReference type="InterPro" id="IPR045269">
    <property type="entry name" value="Atg1-like"/>
</dbReference>
<evidence type="ECO:0000256" key="4">
    <source>
        <dbReference type="ARBA" id="ARBA00022840"/>
    </source>
</evidence>
<keyword evidence="1" id="KW-0808">Transferase</keyword>
<feature type="domain" description="Protein kinase" evidence="7">
    <location>
        <begin position="25"/>
        <end position="298"/>
    </location>
</feature>
<feature type="region of interest" description="Disordered" evidence="6">
    <location>
        <begin position="303"/>
        <end position="359"/>
    </location>
</feature>
<keyword evidence="3 8" id="KW-0418">Kinase</keyword>
<dbReference type="GO" id="GO:0005524">
    <property type="term" value="F:ATP binding"/>
    <property type="evidence" value="ECO:0007669"/>
    <property type="project" value="UniProtKB-UniRule"/>
</dbReference>
<dbReference type="GO" id="GO:0010506">
    <property type="term" value="P:regulation of autophagy"/>
    <property type="evidence" value="ECO:0007669"/>
    <property type="project" value="InterPro"/>
</dbReference>
<evidence type="ECO:0000313" key="9">
    <source>
        <dbReference type="Proteomes" id="UP000092600"/>
    </source>
</evidence>
<evidence type="ECO:0000313" key="8">
    <source>
        <dbReference type="EMBL" id="OAY85379.1"/>
    </source>
</evidence>
<feature type="compositionally biased region" description="Polar residues" evidence="6">
    <location>
        <begin position="349"/>
        <end position="359"/>
    </location>
</feature>
<feature type="compositionally biased region" description="Low complexity" evidence="6">
    <location>
        <begin position="458"/>
        <end position="470"/>
    </location>
</feature>
<dbReference type="PROSITE" id="PS00107">
    <property type="entry name" value="PROTEIN_KINASE_ATP"/>
    <property type="match status" value="1"/>
</dbReference>
<evidence type="ECO:0000256" key="3">
    <source>
        <dbReference type="ARBA" id="ARBA00022777"/>
    </source>
</evidence>
<dbReference type="Pfam" id="PF00069">
    <property type="entry name" value="Pkinase"/>
    <property type="match status" value="1"/>
</dbReference>
<dbReference type="InterPro" id="IPR000719">
    <property type="entry name" value="Prot_kinase_dom"/>
</dbReference>
<dbReference type="EMBL" id="LSRQ01000100">
    <property type="protein sequence ID" value="OAY85379.1"/>
    <property type="molecule type" value="Genomic_DNA"/>
</dbReference>
<reference evidence="8 9" key="1">
    <citation type="journal article" date="2016" name="DNA Res.">
        <title>The draft genome of MD-2 pineapple using hybrid error correction of long reads.</title>
        <authorList>
            <person name="Redwan R.M."/>
            <person name="Saidin A."/>
            <person name="Kumar S.V."/>
        </authorList>
    </citation>
    <scope>NUCLEOTIDE SEQUENCE [LARGE SCALE GENOMIC DNA]</scope>
    <source>
        <strain evidence="9">cv. MD2</strain>
        <tissue evidence="8">Leaf</tissue>
    </source>
</reference>
<dbReference type="Gene3D" id="1.10.510.10">
    <property type="entry name" value="Transferase(Phosphotransferase) domain 1"/>
    <property type="match status" value="1"/>
</dbReference>
<dbReference type="PROSITE" id="PS50011">
    <property type="entry name" value="PROTEIN_KINASE_DOM"/>
    <property type="match status" value="1"/>
</dbReference>
<dbReference type="FunFam" id="3.30.200.20:FF:000042">
    <property type="entry name" value="Aurora kinase A"/>
    <property type="match status" value="1"/>
</dbReference>
<keyword evidence="2 5" id="KW-0547">Nucleotide-binding</keyword>
<dbReference type="GO" id="GO:0005737">
    <property type="term" value="C:cytoplasm"/>
    <property type="evidence" value="ECO:0007669"/>
    <property type="project" value="TreeGrafter"/>
</dbReference>
<name>A0A199W7T3_ANACO</name>
<evidence type="ECO:0000259" key="7">
    <source>
        <dbReference type="PROSITE" id="PS50011"/>
    </source>
</evidence>
<keyword evidence="4 5" id="KW-0067">ATP-binding</keyword>
<dbReference type="InterPro" id="IPR056281">
    <property type="entry name" value="MIT_ATG1a/b/c"/>
</dbReference>
<gene>
    <name evidence="8" type="ORF">ACMD2_12684</name>
</gene>
<dbReference type="InterPro" id="IPR017441">
    <property type="entry name" value="Protein_kinase_ATP_BS"/>
</dbReference>
<dbReference type="CDD" id="cd14009">
    <property type="entry name" value="STKc_ATG1_ULK_like"/>
    <property type="match status" value="1"/>
</dbReference>
<proteinExistence type="predicted"/>
<dbReference type="PROSITE" id="PS00108">
    <property type="entry name" value="PROTEIN_KINASE_ST"/>
    <property type="match status" value="1"/>
</dbReference>